<dbReference type="RefSeq" id="XP_004990714.1">
    <property type="nucleotide sequence ID" value="XM_004990657.1"/>
</dbReference>
<evidence type="ECO:0000313" key="2">
    <source>
        <dbReference type="EMBL" id="EGD77370.1"/>
    </source>
</evidence>
<name>F2UJS1_SALR5</name>
<organism evidence="3">
    <name type="scientific">Salpingoeca rosetta (strain ATCC 50818 / BSB-021)</name>
    <dbReference type="NCBI Taxonomy" id="946362"/>
    <lineage>
        <taxon>Eukaryota</taxon>
        <taxon>Choanoflagellata</taxon>
        <taxon>Craspedida</taxon>
        <taxon>Salpingoecidae</taxon>
        <taxon>Salpingoeca</taxon>
    </lineage>
</organism>
<feature type="compositionally biased region" description="Acidic residues" evidence="1">
    <location>
        <begin position="167"/>
        <end position="180"/>
    </location>
</feature>
<dbReference type="PANTHER" id="PTHR13109:SF7">
    <property type="entry name" value="NEUROCHONDRIN"/>
    <property type="match status" value="1"/>
</dbReference>
<evidence type="ECO:0008006" key="4">
    <source>
        <dbReference type="Google" id="ProtNLM"/>
    </source>
</evidence>
<reference evidence="2" key="1">
    <citation type="submission" date="2009-08" db="EMBL/GenBank/DDBJ databases">
        <title>Annotation of Salpingoeca rosetta.</title>
        <authorList>
            <consortium name="The Broad Institute Genome Sequencing Platform"/>
            <person name="Russ C."/>
            <person name="Cuomo C."/>
            <person name="Burger G."/>
            <person name="Gray M.W."/>
            <person name="Holland P.W.H."/>
            <person name="King N."/>
            <person name="Lang F.B.F."/>
            <person name="Roger A.J."/>
            <person name="Ruiz-Trillo I."/>
            <person name="Young S.K."/>
            <person name="Zeng Q."/>
            <person name="Gargeya S."/>
            <person name="Alvarado L."/>
            <person name="Berlin A."/>
            <person name="Chapman S.B."/>
            <person name="Chen Z."/>
            <person name="Freedman E."/>
            <person name="Gellesch M."/>
            <person name="Goldberg J."/>
            <person name="Griggs A."/>
            <person name="Gujja S."/>
            <person name="Heilman E."/>
            <person name="Heiman D."/>
            <person name="Howarth C."/>
            <person name="Mehta T."/>
            <person name="Neiman D."/>
            <person name="Pearson M."/>
            <person name="Roberts A."/>
            <person name="Saif S."/>
            <person name="Shea T."/>
            <person name="Shenoy N."/>
            <person name="Sisk P."/>
            <person name="Stolte C."/>
            <person name="Sykes S."/>
            <person name="White J."/>
            <person name="Yandava C."/>
            <person name="Haas B."/>
            <person name="Nusbaum C."/>
            <person name="Birren B."/>
        </authorList>
    </citation>
    <scope>NUCLEOTIDE SEQUENCE [LARGE SCALE GENOMIC DNA]</scope>
    <source>
        <strain evidence="2">ATCC 50818</strain>
    </source>
</reference>
<accession>F2UJS1</accession>
<dbReference type="Pfam" id="PF05536">
    <property type="entry name" value="Neurochondrin"/>
    <property type="match status" value="2"/>
</dbReference>
<dbReference type="KEGG" id="sre:PTSG_08464"/>
<evidence type="ECO:0000313" key="3">
    <source>
        <dbReference type="Proteomes" id="UP000007799"/>
    </source>
</evidence>
<dbReference type="InterPro" id="IPR016024">
    <property type="entry name" value="ARM-type_fold"/>
</dbReference>
<dbReference type="eggNOG" id="KOG2611">
    <property type="taxonomic scope" value="Eukaryota"/>
</dbReference>
<dbReference type="InterPro" id="IPR008709">
    <property type="entry name" value="Neurochondrin"/>
</dbReference>
<feature type="compositionally biased region" description="Acidic residues" evidence="1">
    <location>
        <begin position="671"/>
        <end position="687"/>
    </location>
</feature>
<dbReference type="PANTHER" id="PTHR13109">
    <property type="entry name" value="NEUROCHONDRIN"/>
    <property type="match status" value="1"/>
</dbReference>
<feature type="region of interest" description="Disordered" evidence="1">
    <location>
        <begin position="1"/>
        <end position="33"/>
    </location>
</feature>
<feature type="compositionally biased region" description="Low complexity" evidence="1">
    <location>
        <begin position="24"/>
        <end position="33"/>
    </location>
</feature>
<dbReference type="EMBL" id="GL832977">
    <property type="protein sequence ID" value="EGD77370.1"/>
    <property type="molecule type" value="Genomic_DNA"/>
</dbReference>
<sequence length="1064" mass="113610">MPLSSSSSSATTTTTTMEGKADWQQPGQGAADPQQQLRTALGVFKNAQTDEQRFVGLLLLAKGTPPSDASDVEAVEKVVGYSFLKRLLNSHGDQNVGLLYPRLAMSILSLYAASDCIARSKSFAHILPNVVNALVRLLETPSEQSGDTDAVPVNPRQPRPRHSGHDGDDDGVENRGDDEDSSGKAANTAAATREEVEEGNGQDEGNGDGEEEEGADIQQPPLSPSDQAVFDALHILITALDYNHKPSLPPQLLPDLNAWLEDRGVDAPQAPMSALLAFAYRIGLLYPSMHATTAVFLAHVFATRHDEYKLESAKALTSLLQSVSPAAFAAAPTPHVILYPSTTSSSSSSKGGSHTRADKKSAGSVGDAGANDDGDDDDDEPCKNWFSSVVRTSKALLQHKLGPRERRLVLQLISAAVAHAHFKHLPTPTLNECLPLICRRAAIEVRMALEQEHLESCIEDVELTACCFFIVEDSISCLVNRGDEMETASLENALSGCKMTVEAVLFFTANSSDNAWESQSERVLLLLAGCARVLGAWFAENDNGIDQFLPTAEYLLQLINDRSLSANPEDRSWSRLVLRHLLPALCTGTAHTPFRHSVVGDTNCISLACTVVSSYLQRAGVIPSEDASSSLSPSSSSSVGVAHAPTKTAQGEQAAKKTRTTGTTAAHGNSDDDSDDGDDSDGDDDGGEQAAFERLSITQPTDSKMGSGDDDEYDASACNLACNLLLNVLVEDPAEARQSASLAQLARTLAPTLAHAKTFEEPTALASLVTAYTVKRDADRCAFALRDDSIRSAAAVLAGTKNTLSNAQRDDTAGESDSHIAAAAVAPLLCNHGELLLLLTMVSGDLVCEVDGNIGKGSTALTYTRKDDGGYACNGGSGCGDGDGDDNDEEDEDDEDDGFEYGEQSARSIQMKRTEAGRKQATARAVAEWCEAVAWLCLSAHTHMSDAKKRKGRQARKQQQQPQPQQHKDGHKGKAAGKKGKAKSSSSNSNSTDRNHGDAGDADACTSDTNSYDEVLEDVKMGALVHFERALSRHRSWLLPRLQRHIGPPAQQLDCIELQAILSM</sequence>
<feature type="compositionally biased region" description="Acidic residues" evidence="1">
    <location>
        <begin position="195"/>
        <end position="215"/>
    </location>
</feature>
<feature type="region of interest" description="Disordered" evidence="1">
    <location>
        <begin position="625"/>
        <end position="711"/>
    </location>
</feature>
<feature type="region of interest" description="Disordered" evidence="1">
    <location>
        <begin position="877"/>
        <end position="913"/>
    </location>
</feature>
<feature type="region of interest" description="Disordered" evidence="1">
    <location>
        <begin position="341"/>
        <end position="379"/>
    </location>
</feature>
<dbReference type="Proteomes" id="UP000007799">
    <property type="component" value="Unassembled WGS sequence"/>
</dbReference>
<feature type="region of interest" description="Disordered" evidence="1">
    <location>
        <begin position="142"/>
        <end position="225"/>
    </location>
</feature>
<feature type="region of interest" description="Disordered" evidence="1">
    <location>
        <begin position="946"/>
        <end position="1005"/>
    </location>
</feature>
<feature type="compositionally biased region" description="Low complexity" evidence="1">
    <location>
        <begin position="1"/>
        <end position="16"/>
    </location>
</feature>
<feature type="compositionally biased region" description="Acidic residues" evidence="1">
    <location>
        <begin position="370"/>
        <end position="379"/>
    </location>
</feature>
<feature type="compositionally biased region" description="Basic residues" evidence="1">
    <location>
        <begin position="969"/>
        <end position="982"/>
    </location>
</feature>
<proteinExistence type="predicted"/>
<gene>
    <name evidence="2" type="ORF">PTSG_08464</name>
</gene>
<dbReference type="InParanoid" id="F2UJS1"/>
<dbReference type="AlphaFoldDB" id="F2UJS1"/>
<dbReference type="SUPFAM" id="SSF48371">
    <property type="entry name" value="ARM repeat"/>
    <property type="match status" value="1"/>
</dbReference>
<evidence type="ECO:0000256" key="1">
    <source>
        <dbReference type="SAM" id="MobiDB-lite"/>
    </source>
</evidence>
<feature type="compositionally biased region" description="Acidic residues" evidence="1">
    <location>
        <begin position="882"/>
        <end position="900"/>
    </location>
</feature>
<keyword evidence="3" id="KW-1185">Reference proteome</keyword>
<feature type="compositionally biased region" description="Low complexity" evidence="1">
    <location>
        <begin position="628"/>
        <end position="638"/>
    </location>
</feature>
<dbReference type="GeneID" id="16071272"/>
<protein>
    <recommendedName>
        <fullName evidence="4">Neurochondrin</fullName>
    </recommendedName>
</protein>